<feature type="transmembrane region" description="Helical" evidence="5">
    <location>
        <begin position="423"/>
        <end position="445"/>
    </location>
</feature>
<dbReference type="Pfam" id="PF07690">
    <property type="entry name" value="MFS_1"/>
    <property type="match status" value="1"/>
</dbReference>
<evidence type="ECO:0000256" key="3">
    <source>
        <dbReference type="ARBA" id="ARBA00022989"/>
    </source>
</evidence>
<dbReference type="PROSITE" id="PS50850">
    <property type="entry name" value="MFS"/>
    <property type="match status" value="1"/>
</dbReference>
<name>A0A191WC05_9MICO</name>
<dbReference type="EMBL" id="CP013979">
    <property type="protein sequence ID" value="ANJ25790.1"/>
    <property type="molecule type" value="Genomic_DNA"/>
</dbReference>
<feature type="transmembrane region" description="Helical" evidence="5">
    <location>
        <begin position="285"/>
        <end position="307"/>
    </location>
</feature>
<dbReference type="SUPFAM" id="SSF103473">
    <property type="entry name" value="MFS general substrate transporter"/>
    <property type="match status" value="1"/>
</dbReference>
<evidence type="ECO:0000256" key="5">
    <source>
        <dbReference type="SAM" id="Phobius"/>
    </source>
</evidence>
<organism evidence="7 8">
    <name type="scientific">Agromyces aureus</name>
    <dbReference type="NCBI Taxonomy" id="453304"/>
    <lineage>
        <taxon>Bacteria</taxon>
        <taxon>Bacillati</taxon>
        <taxon>Actinomycetota</taxon>
        <taxon>Actinomycetes</taxon>
        <taxon>Micrococcales</taxon>
        <taxon>Microbacteriaceae</taxon>
        <taxon>Agromyces</taxon>
    </lineage>
</organism>
<dbReference type="KEGG" id="agy:ATC03_02460"/>
<keyword evidence="8" id="KW-1185">Reference proteome</keyword>
<feature type="transmembrane region" description="Helical" evidence="5">
    <location>
        <begin position="352"/>
        <end position="373"/>
    </location>
</feature>
<feature type="transmembrane region" description="Helical" evidence="5">
    <location>
        <begin position="155"/>
        <end position="178"/>
    </location>
</feature>
<dbReference type="InterPro" id="IPR036259">
    <property type="entry name" value="MFS_trans_sf"/>
</dbReference>
<feature type="transmembrane region" description="Helical" evidence="5">
    <location>
        <begin position="394"/>
        <end position="417"/>
    </location>
</feature>
<feature type="transmembrane region" description="Helical" evidence="5">
    <location>
        <begin position="36"/>
        <end position="54"/>
    </location>
</feature>
<feature type="transmembrane region" description="Helical" evidence="5">
    <location>
        <begin position="328"/>
        <end position="346"/>
    </location>
</feature>
<reference evidence="8" key="2">
    <citation type="submission" date="2016-01" db="EMBL/GenBank/DDBJ databases">
        <title>Complete genome sequence of Agromyces aureus AR33T and comparison with related organisms.</title>
        <authorList>
            <person name="Corretto E."/>
            <person name="Antonielli L."/>
            <person name="Sessitsch A."/>
            <person name="Brader G."/>
        </authorList>
    </citation>
    <scope>NUCLEOTIDE SEQUENCE [LARGE SCALE GENOMIC DNA]</scope>
    <source>
        <strain evidence="8">AR33</strain>
    </source>
</reference>
<dbReference type="AlphaFoldDB" id="A0A191WC05"/>
<feature type="domain" description="Major facilitator superfamily (MFS) profile" evidence="6">
    <location>
        <begin position="1"/>
        <end position="451"/>
    </location>
</feature>
<dbReference type="GO" id="GO:0022857">
    <property type="term" value="F:transmembrane transporter activity"/>
    <property type="evidence" value="ECO:0007669"/>
    <property type="project" value="InterPro"/>
</dbReference>
<protein>
    <recommendedName>
        <fullName evidence="6">Major facilitator superfamily (MFS) profile domain-containing protein</fullName>
    </recommendedName>
</protein>
<sequence>MLALGVSTGFVTIIDQSAFAFAVPGLRDDLGADAAQVQWLVAGYSLAFGAALLPGGRLGDVFGRRVPYLVGLLLFALGGLFAASAADANVAIVARLVQGLGAGLVNPQVLGYFQDLFTGPARAKALGAYTVSASVAGLVSPPVAGWILAAASPGLGWRFVVLLSVPVALALFVVGLAVLPSAPRTPAELHRRAGGLDLVGLSLLMAVILALMLPVTAGVPGGPLWLIVAGFAGLAFAGWERRVASLGRSPVLDPALMRSRGFMLGTGVATLIFGAGIGLGMVTTLYLIDGLGMSALAAALLLAPRALGMAIGSMQSWRVATRFGRRGITFVLAAGAVAVAVEAALVATGQEVLVLIALVGVGTVHGVLSGLTIPSNQTLTLEHAPPEAAGVGAGVLALAQRLAGAVCLAVGIGLFLAGSTPTAGFATAAAVFAALSAAAVAISAFDRSVVRVS</sequence>
<keyword evidence="3 5" id="KW-1133">Transmembrane helix</keyword>
<feature type="transmembrane region" description="Helical" evidence="5">
    <location>
        <begin position="125"/>
        <end position="149"/>
    </location>
</feature>
<gene>
    <name evidence="7" type="ORF">ATC03_02460</name>
</gene>
<feature type="transmembrane region" description="Helical" evidence="5">
    <location>
        <begin position="198"/>
        <end position="217"/>
    </location>
</feature>
<keyword evidence="2 5" id="KW-0812">Transmembrane</keyword>
<feature type="transmembrane region" description="Helical" evidence="5">
    <location>
        <begin position="66"/>
        <end position="86"/>
    </location>
</feature>
<dbReference type="STRING" id="453304.ATC03_02460"/>
<dbReference type="GO" id="GO:0005886">
    <property type="term" value="C:plasma membrane"/>
    <property type="evidence" value="ECO:0007669"/>
    <property type="project" value="UniProtKB-SubCell"/>
</dbReference>
<reference evidence="7 8" key="1">
    <citation type="journal article" date="2016" name="Int. J. Syst. Evol. Microbiol.">
        <title>Agromyces aureus sp. nov., isolated from the rhizosphere of Salix caprea L. grown in a heavy-metal-contaminated soil.</title>
        <authorList>
            <person name="Corretto E."/>
            <person name="Antonielli L."/>
            <person name="Sessitsch A."/>
            <person name="Compant S."/>
            <person name="Gorfer M."/>
            <person name="Kuffner M."/>
            <person name="Brader G."/>
        </authorList>
    </citation>
    <scope>NUCLEOTIDE SEQUENCE [LARGE SCALE GENOMIC DNA]</scope>
    <source>
        <strain evidence="7 8">AR33</strain>
    </source>
</reference>
<evidence type="ECO:0000256" key="2">
    <source>
        <dbReference type="ARBA" id="ARBA00022692"/>
    </source>
</evidence>
<feature type="transmembrane region" description="Helical" evidence="5">
    <location>
        <begin position="261"/>
        <end position="279"/>
    </location>
</feature>
<evidence type="ECO:0000259" key="6">
    <source>
        <dbReference type="PROSITE" id="PS50850"/>
    </source>
</evidence>
<evidence type="ECO:0000256" key="4">
    <source>
        <dbReference type="ARBA" id="ARBA00023136"/>
    </source>
</evidence>
<dbReference type="Gene3D" id="1.20.1720.10">
    <property type="entry name" value="Multidrug resistance protein D"/>
    <property type="match status" value="1"/>
</dbReference>
<evidence type="ECO:0000256" key="1">
    <source>
        <dbReference type="ARBA" id="ARBA00004651"/>
    </source>
</evidence>
<evidence type="ECO:0000313" key="7">
    <source>
        <dbReference type="EMBL" id="ANJ25790.1"/>
    </source>
</evidence>
<dbReference type="PANTHER" id="PTHR42718">
    <property type="entry name" value="MAJOR FACILITATOR SUPERFAMILY MULTIDRUG TRANSPORTER MFSC"/>
    <property type="match status" value="1"/>
</dbReference>
<dbReference type="InterPro" id="IPR020846">
    <property type="entry name" value="MFS_dom"/>
</dbReference>
<dbReference type="PANTHER" id="PTHR42718:SF39">
    <property type="entry name" value="ACTINORHODIN TRANSPORTER-RELATED"/>
    <property type="match status" value="1"/>
</dbReference>
<dbReference type="Proteomes" id="UP000078437">
    <property type="component" value="Chromosome"/>
</dbReference>
<keyword evidence="4 5" id="KW-0472">Membrane</keyword>
<dbReference type="InterPro" id="IPR011701">
    <property type="entry name" value="MFS"/>
</dbReference>
<feature type="transmembrane region" description="Helical" evidence="5">
    <location>
        <begin position="223"/>
        <end position="240"/>
    </location>
</feature>
<feature type="transmembrane region" description="Helical" evidence="5">
    <location>
        <begin position="92"/>
        <end position="113"/>
    </location>
</feature>
<accession>A0A191WC05</accession>
<comment type="subcellular location">
    <subcellularLocation>
        <location evidence="1">Cell membrane</location>
        <topology evidence="1">Multi-pass membrane protein</topology>
    </subcellularLocation>
</comment>
<proteinExistence type="predicted"/>
<dbReference type="Gene3D" id="1.20.1250.20">
    <property type="entry name" value="MFS general substrate transporter like domains"/>
    <property type="match status" value="1"/>
</dbReference>
<evidence type="ECO:0000313" key="8">
    <source>
        <dbReference type="Proteomes" id="UP000078437"/>
    </source>
</evidence>